<feature type="region of interest" description="Disordered" evidence="2">
    <location>
        <begin position="117"/>
        <end position="201"/>
    </location>
</feature>
<feature type="compositionally biased region" description="Polar residues" evidence="2">
    <location>
        <begin position="192"/>
        <end position="201"/>
    </location>
</feature>
<proteinExistence type="predicted"/>
<dbReference type="SUPFAM" id="SSF57756">
    <property type="entry name" value="Retrovirus zinc finger-like domains"/>
    <property type="match status" value="1"/>
</dbReference>
<evidence type="ECO:0000313" key="4">
    <source>
        <dbReference type="EMBL" id="OXA37707.1"/>
    </source>
</evidence>
<feature type="compositionally biased region" description="Polar residues" evidence="2">
    <location>
        <begin position="146"/>
        <end position="165"/>
    </location>
</feature>
<evidence type="ECO:0000256" key="1">
    <source>
        <dbReference type="PROSITE-ProRule" id="PRU00047"/>
    </source>
</evidence>
<dbReference type="Proteomes" id="UP000198287">
    <property type="component" value="Unassembled WGS sequence"/>
</dbReference>
<evidence type="ECO:0000259" key="3">
    <source>
        <dbReference type="PROSITE" id="PS50158"/>
    </source>
</evidence>
<keyword evidence="1" id="KW-0862">Zinc</keyword>
<evidence type="ECO:0000313" key="5">
    <source>
        <dbReference type="Proteomes" id="UP000198287"/>
    </source>
</evidence>
<feature type="region of interest" description="Disordered" evidence="2">
    <location>
        <begin position="276"/>
        <end position="297"/>
    </location>
</feature>
<dbReference type="AlphaFoldDB" id="A0A226CZ01"/>
<feature type="compositionally biased region" description="Low complexity" evidence="2">
    <location>
        <begin position="166"/>
        <end position="178"/>
    </location>
</feature>
<evidence type="ECO:0000256" key="2">
    <source>
        <dbReference type="SAM" id="MobiDB-lite"/>
    </source>
</evidence>
<sequence>MSSLNEILEQLPEVVRIQILTYIEQNDVVNKVKLLQTRRQSDSDPSEQFIYEMYSSGKQIDPLECEEVNLKRIRDALHPDISALVGDLKEWSVGNLIEQVSGIHSLFSRQNRLKLVPPFKSKPQNSQTDDRNNNFDSSNSREFSHRSLQNSYGNRKYNQGNSNCVNSNSYDSQNQNNYKGDRNGLESRGMNRGQNSGYFNNPYNYLHRGKYSSLHNSNQIYHNSNQNQYRGNFSGNRSGNSSYNLYRIKCRKCLNYGHYARDCSSKPTGVVTALPEYPQQGVDSEQPAAQYPTQHST</sequence>
<dbReference type="InterPro" id="IPR001878">
    <property type="entry name" value="Znf_CCHC"/>
</dbReference>
<dbReference type="PROSITE" id="PS50158">
    <property type="entry name" value="ZF_CCHC"/>
    <property type="match status" value="1"/>
</dbReference>
<protein>
    <recommendedName>
        <fullName evidence="3">CCHC-type domain-containing protein</fullName>
    </recommendedName>
</protein>
<dbReference type="Gene3D" id="4.10.60.10">
    <property type="entry name" value="Zinc finger, CCHC-type"/>
    <property type="match status" value="1"/>
</dbReference>
<dbReference type="GO" id="GO:0008270">
    <property type="term" value="F:zinc ion binding"/>
    <property type="evidence" value="ECO:0007669"/>
    <property type="project" value="UniProtKB-KW"/>
</dbReference>
<feature type="domain" description="CCHC-type" evidence="3">
    <location>
        <begin position="249"/>
        <end position="263"/>
    </location>
</feature>
<organism evidence="4 5">
    <name type="scientific">Folsomia candida</name>
    <name type="common">Springtail</name>
    <dbReference type="NCBI Taxonomy" id="158441"/>
    <lineage>
        <taxon>Eukaryota</taxon>
        <taxon>Metazoa</taxon>
        <taxon>Ecdysozoa</taxon>
        <taxon>Arthropoda</taxon>
        <taxon>Hexapoda</taxon>
        <taxon>Collembola</taxon>
        <taxon>Entomobryomorpha</taxon>
        <taxon>Isotomoidea</taxon>
        <taxon>Isotomidae</taxon>
        <taxon>Proisotominae</taxon>
        <taxon>Folsomia</taxon>
    </lineage>
</organism>
<reference evidence="4 5" key="1">
    <citation type="submission" date="2015-12" db="EMBL/GenBank/DDBJ databases">
        <title>The genome of Folsomia candida.</title>
        <authorList>
            <person name="Faddeeva A."/>
            <person name="Derks M.F."/>
            <person name="Anvar Y."/>
            <person name="Smit S."/>
            <person name="Van Straalen N."/>
            <person name="Roelofs D."/>
        </authorList>
    </citation>
    <scope>NUCLEOTIDE SEQUENCE [LARGE SCALE GENOMIC DNA]</scope>
    <source>
        <strain evidence="4 5">VU population</strain>
        <tissue evidence="4">Whole body</tissue>
    </source>
</reference>
<keyword evidence="1" id="KW-0479">Metal-binding</keyword>
<accession>A0A226CZ01</accession>
<keyword evidence="1" id="KW-0863">Zinc-finger</keyword>
<keyword evidence="5" id="KW-1185">Reference proteome</keyword>
<dbReference type="EMBL" id="LNIX01000053">
    <property type="protein sequence ID" value="OXA37707.1"/>
    <property type="molecule type" value="Genomic_DNA"/>
</dbReference>
<dbReference type="GO" id="GO:0003676">
    <property type="term" value="F:nucleic acid binding"/>
    <property type="evidence" value="ECO:0007669"/>
    <property type="project" value="InterPro"/>
</dbReference>
<gene>
    <name evidence="4" type="ORF">Fcan01_27492</name>
</gene>
<name>A0A226CZ01_FOLCA</name>
<comment type="caution">
    <text evidence="4">The sequence shown here is derived from an EMBL/GenBank/DDBJ whole genome shotgun (WGS) entry which is preliminary data.</text>
</comment>
<dbReference type="InterPro" id="IPR036875">
    <property type="entry name" value="Znf_CCHC_sf"/>
</dbReference>